<reference evidence="2 3" key="1">
    <citation type="submission" date="2018-03" db="EMBL/GenBank/DDBJ databases">
        <authorList>
            <person name="Guldener U."/>
        </authorList>
    </citation>
    <scope>NUCLEOTIDE SEQUENCE [LARGE SCALE GENOMIC DNA]</scope>
    <source>
        <strain evidence="2 3">NBRC100155</strain>
    </source>
</reference>
<dbReference type="EMBL" id="OOIN01000029">
    <property type="protein sequence ID" value="SPO29615.1"/>
    <property type="molecule type" value="Genomic_DNA"/>
</dbReference>
<gene>
    <name evidence="2" type="ORF">UTRI_05437</name>
</gene>
<feature type="region of interest" description="Disordered" evidence="1">
    <location>
        <begin position="1"/>
        <end position="69"/>
    </location>
</feature>
<feature type="compositionally biased region" description="Acidic residues" evidence="1">
    <location>
        <begin position="333"/>
        <end position="351"/>
    </location>
</feature>
<keyword evidence="3" id="KW-1185">Reference proteome</keyword>
<feature type="region of interest" description="Disordered" evidence="1">
    <location>
        <begin position="325"/>
        <end position="373"/>
    </location>
</feature>
<evidence type="ECO:0000313" key="2">
    <source>
        <dbReference type="EMBL" id="SPO29615.1"/>
    </source>
</evidence>
<dbReference type="AlphaFoldDB" id="A0A5C3EHR8"/>
<name>A0A5C3EHR8_9BASI</name>
<protein>
    <submittedName>
        <fullName evidence="2">Uncharacterized protein</fullName>
    </submittedName>
</protein>
<evidence type="ECO:0000256" key="1">
    <source>
        <dbReference type="SAM" id="MobiDB-lite"/>
    </source>
</evidence>
<accession>A0A5C3EHR8</accession>
<dbReference type="Proteomes" id="UP000324022">
    <property type="component" value="Unassembled WGS sequence"/>
</dbReference>
<feature type="compositionally biased region" description="Polar residues" evidence="1">
    <location>
        <begin position="1"/>
        <end position="11"/>
    </location>
</feature>
<proteinExistence type="predicted"/>
<sequence>MARSTQSSPSPKSLRKTRSGYPPRYKSIVLSDSSDDDSSSTGTDSDMPIVDQATFSDVSMQDSENEVDEDLDNEDGAYLRAIAQAAEVATQSAADGQNGEAGDIAHPHKVKKGQTTMDTKYTALFDAILSPVKRYDLHRRKYSEFVPSDVRLSLPVPKIVSKSFVKNRAAKFIELYDLYLKLTRLPEYVHLLHAFELFLEDLMNCFDHPNEVIGWNPFAAFASFIEAGAVVRTPSVVQSCSRLTLGADWGLASADHQKKIGPVLYSSLLQLHLFRMAEVDEILCRWSDKFRRDSTCQTCNTDPWELFLLTTLVSLKKQGTRYIDVESASDTSSEPDDDEQDDTSDDQDMDEDDHRDRDLGDSSESGSDDDDVIDPRIMAQMPLDDTQEPCRAPTQGLVPRQHHLRNYGPNAYILRIVSMDEFGCGTFQKSTMRACPRCGYRFDGKDPHPNSLYAKDITGAVSVAREKIAALKETIDLPYRHERAEHESE</sequence>
<organism evidence="2 3">
    <name type="scientific">Ustilago trichophora</name>
    <dbReference type="NCBI Taxonomy" id="86804"/>
    <lineage>
        <taxon>Eukaryota</taxon>
        <taxon>Fungi</taxon>
        <taxon>Dikarya</taxon>
        <taxon>Basidiomycota</taxon>
        <taxon>Ustilaginomycotina</taxon>
        <taxon>Ustilaginomycetes</taxon>
        <taxon>Ustilaginales</taxon>
        <taxon>Ustilaginaceae</taxon>
        <taxon>Ustilago</taxon>
    </lineage>
</organism>
<evidence type="ECO:0000313" key="3">
    <source>
        <dbReference type="Proteomes" id="UP000324022"/>
    </source>
</evidence>
<dbReference type="OrthoDB" id="2552392at2759"/>